<evidence type="ECO:0000313" key="2">
    <source>
        <dbReference type="Proteomes" id="UP001522868"/>
    </source>
</evidence>
<dbReference type="Proteomes" id="UP001522868">
    <property type="component" value="Unassembled WGS sequence"/>
</dbReference>
<name>A0ABT0I3F0_9ACTN</name>
<proteinExistence type="predicted"/>
<keyword evidence="2" id="KW-1185">Reference proteome</keyword>
<reference evidence="1 2" key="1">
    <citation type="submission" date="2022-04" db="EMBL/GenBank/DDBJ databases">
        <title>Streptomyces sp. nov. LCR6-01 isolated from Lichen of Dirinaria sp.</title>
        <authorList>
            <person name="Kanchanasin P."/>
            <person name="Tanasupawat S."/>
            <person name="Phongsopitanun W."/>
        </authorList>
    </citation>
    <scope>NUCLEOTIDE SEQUENCE [LARGE SCALE GENOMIC DNA]</scope>
    <source>
        <strain evidence="1 2">LCR6-01</strain>
    </source>
</reference>
<sequence length="112" mass="12360">MMHRVMVGDTLLGKSLMEVFCRLARHKDELTMADVGRYFLRLATVQAQGYAALGRARQALALPAAQDELFASRLDAQAASIRQTLASVYGVDEWTLGVHGRQTAPARRSMEP</sequence>
<evidence type="ECO:0000313" key="1">
    <source>
        <dbReference type="EMBL" id="MCK8675847.1"/>
    </source>
</evidence>
<dbReference type="RefSeq" id="WP_248631050.1">
    <property type="nucleotide sequence ID" value="NZ_JALPTH010000001.1"/>
</dbReference>
<gene>
    <name evidence="1" type="ORF">M1O15_00140</name>
</gene>
<accession>A0ABT0I3F0</accession>
<protein>
    <submittedName>
        <fullName evidence="1">Uncharacterized protein</fullName>
    </submittedName>
</protein>
<organism evidence="1 2">
    <name type="scientific">Streptomyces lichenis</name>
    <dbReference type="NCBI Taxonomy" id="2306967"/>
    <lineage>
        <taxon>Bacteria</taxon>
        <taxon>Bacillati</taxon>
        <taxon>Actinomycetota</taxon>
        <taxon>Actinomycetes</taxon>
        <taxon>Kitasatosporales</taxon>
        <taxon>Streptomycetaceae</taxon>
        <taxon>Streptomyces</taxon>
    </lineage>
</organism>
<dbReference type="EMBL" id="JALPTH010000001">
    <property type="protein sequence ID" value="MCK8675847.1"/>
    <property type="molecule type" value="Genomic_DNA"/>
</dbReference>
<comment type="caution">
    <text evidence="1">The sequence shown here is derived from an EMBL/GenBank/DDBJ whole genome shotgun (WGS) entry which is preliminary data.</text>
</comment>